<comment type="subcellular location">
    <subcellularLocation>
        <location evidence="1">Nucleus</location>
    </subcellularLocation>
</comment>
<keyword evidence="2" id="KW-0479">Metal-binding</keyword>
<feature type="domain" description="HAT C-terminal dimerisation" evidence="6">
    <location>
        <begin position="405"/>
        <end position="479"/>
    </location>
</feature>
<dbReference type="InterPro" id="IPR008906">
    <property type="entry name" value="HATC_C_dom"/>
</dbReference>
<keyword evidence="5" id="KW-0539">Nucleus</keyword>
<keyword evidence="8" id="KW-1185">Reference proteome</keyword>
<evidence type="ECO:0000256" key="3">
    <source>
        <dbReference type="ARBA" id="ARBA00022771"/>
    </source>
</evidence>
<evidence type="ECO:0000313" key="8">
    <source>
        <dbReference type="Proteomes" id="UP000820818"/>
    </source>
</evidence>
<evidence type="ECO:0000256" key="1">
    <source>
        <dbReference type="ARBA" id="ARBA00004123"/>
    </source>
</evidence>
<dbReference type="Pfam" id="PF05699">
    <property type="entry name" value="Dimer_Tnp_hAT"/>
    <property type="match status" value="1"/>
</dbReference>
<accession>A0AAD5L939</accession>
<dbReference type="SUPFAM" id="SSF53098">
    <property type="entry name" value="Ribonuclease H-like"/>
    <property type="match status" value="1"/>
</dbReference>
<evidence type="ECO:0000256" key="5">
    <source>
        <dbReference type="ARBA" id="ARBA00023242"/>
    </source>
</evidence>
<keyword evidence="4" id="KW-0862">Zinc</keyword>
<name>A0AAD5L939_9CRUS</name>
<dbReference type="InterPro" id="IPR012337">
    <property type="entry name" value="RNaseH-like_sf"/>
</dbReference>
<protein>
    <recommendedName>
        <fullName evidence="6">HAT C-terminal dimerisation domain-containing protein</fullName>
    </recommendedName>
</protein>
<reference evidence="7 8" key="1">
    <citation type="submission" date="2022-05" db="EMBL/GenBank/DDBJ databases">
        <title>A multi-omics perspective on studying reproductive biology in Daphnia sinensis.</title>
        <authorList>
            <person name="Jia J."/>
        </authorList>
    </citation>
    <scope>NUCLEOTIDE SEQUENCE [LARGE SCALE GENOMIC DNA]</scope>
    <source>
        <strain evidence="7 8">WSL</strain>
    </source>
</reference>
<dbReference type="GO" id="GO:0046983">
    <property type="term" value="F:protein dimerization activity"/>
    <property type="evidence" value="ECO:0007669"/>
    <property type="project" value="InterPro"/>
</dbReference>
<dbReference type="EMBL" id="WJBH02000005">
    <property type="protein sequence ID" value="KAI9558400.1"/>
    <property type="molecule type" value="Genomic_DNA"/>
</dbReference>
<dbReference type="AlphaFoldDB" id="A0AAD5L939"/>
<keyword evidence="3" id="KW-0863">Zinc-finger</keyword>
<proteinExistence type="predicted"/>
<evidence type="ECO:0000256" key="4">
    <source>
        <dbReference type="ARBA" id="ARBA00022833"/>
    </source>
</evidence>
<sequence length="490" mass="54699">METNHQTTTAYPPQSNGLETTGKSPFFFMHGRHLVLPVDTISGATPDTSQRVSCNRTIMEDEFEWPDEAFDVTISDGGSTIANQISNAATAKNATSQQKSWWDLKFKKFVVVTDGGANIKKAASDLGWIQIPCFAHLLNLCISKYGFLKVPVINNVIKKSSSIVHFSHFHGPAIAAKQKELARFYDDDIAQISLKKGQATRWNSTLTSIESVLENRQFASPHLILTNDEMSLLKKLGDTYPTISLIIPAIQVHIRQCNTEDAHESSSLPSDWENSMTKLKINVRTAMLQRFPSDLDDSVLNPIFRLATTLDIRFKTNKSSFKTFTDFMYAIQYYEQILGPLPEPSAPISTPNEKSTQTVNMTATSSSKKIRISALYGDVLDAEPDISGTPEELLKAEIQKFLAISRLSADEMDELDILYWWKGRQYDFPLLAMHARQILGIVATSAPSERAFSTGGNVVTQQRQRLDPQNVDKLIFLSGNSAPQKSKRLL</sequence>
<evidence type="ECO:0000256" key="2">
    <source>
        <dbReference type="ARBA" id="ARBA00022723"/>
    </source>
</evidence>
<dbReference type="Proteomes" id="UP000820818">
    <property type="component" value="Linkage Group LG5"/>
</dbReference>
<dbReference type="GO" id="GO:0008270">
    <property type="term" value="F:zinc ion binding"/>
    <property type="evidence" value="ECO:0007669"/>
    <property type="project" value="UniProtKB-KW"/>
</dbReference>
<evidence type="ECO:0000313" key="7">
    <source>
        <dbReference type="EMBL" id="KAI9558400.1"/>
    </source>
</evidence>
<dbReference type="PANTHER" id="PTHR46481:SF10">
    <property type="entry name" value="ZINC FINGER BED DOMAIN-CONTAINING PROTEIN 39"/>
    <property type="match status" value="1"/>
</dbReference>
<comment type="caution">
    <text evidence="7">The sequence shown here is derived from an EMBL/GenBank/DDBJ whole genome shotgun (WGS) entry which is preliminary data.</text>
</comment>
<organism evidence="7 8">
    <name type="scientific">Daphnia sinensis</name>
    <dbReference type="NCBI Taxonomy" id="1820382"/>
    <lineage>
        <taxon>Eukaryota</taxon>
        <taxon>Metazoa</taxon>
        <taxon>Ecdysozoa</taxon>
        <taxon>Arthropoda</taxon>
        <taxon>Crustacea</taxon>
        <taxon>Branchiopoda</taxon>
        <taxon>Diplostraca</taxon>
        <taxon>Cladocera</taxon>
        <taxon>Anomopoda</taxon>
        <taxon>Daphniidae</taxon>
        <taxon>Daphnia</taxon>
        <taxon>Daphnia similis group</taxon>
    </lineage>
</organism>
<dbReference type="GO" id="GO:0005634">
    <property type="term" value="C:nucleus"/>
    <property type="evidence" value="ECO:0007669"/>
    <property type="project" value="UniProtKB-SubCell"/>
</dbReference>
<gene>
    <name evidence="7" type="ORF">GHT06_015180</name>
</gene>
<dbReference type="InterPro" id="IPR052035">
    <property type="entry name" value="ZnF_BED_domain_contain"/>
</dbReference>
<dbReference type="PANTHER" id="PTHR46481">
    <property type="entry name" value="ZINC FINGER BED DOMAIN-CONTAINING PROTEIN 4"/>
    <property type="match status" value="1"/>
</dbReference>
<evidence type="ECO:0000259" key="6">
    <source>
        <dbReference type="Pfam" id="PF05699"/>
    </source>
</evidence>